<dbReference type="EMBL" id="JANWOI010000004">
    <property type="protein sequence ID" value="MDA5194584.1"/>
    <property type="molecule type" value="Genomic_DNA"/>
</dbReference>
<keyword evidence="4 5" id="KW-0472">Membrane</keyword>
<sequence>MIFWLIALAVIALAVLVGVANRLPVELSLAPVPFSLTVPLYLVIFASVFFGLILGWSVTHASAFLKRRRAAEADRNFDATLRR</sequence>
<keyword evidence="3 5" id="KW-1133">Transmembrane helix</keyword>
<dbReference type="RefSeq" id="WP_274944290.1">
    <property type="nucleotide sequence ID" value="NZ_JANWOI010000004.1"/>
</dbReference>
<dbReference type="Pfam" id="PF06305">
    <property type="entry name" value="LapA_dom"/>
    <property type="match status" value="1"/>
</dbReference>
<evidence type="ECO:0000259" key="6">
    <source>
        <dbReference type="Pfam" id="PF06305"/>
    </source>
</evidence>
<dbReference type="InterPro" id="IPR010445">
    <property type="entry name" value="LapA_dom"/>
</dbReference>
<feature type="transmembrane region" description="Helical" evidence="5">
    <location>
        <begin position="38"/>
        <end position="59"/>
    </location>
</feature>
<evidence type="ECO:0000256" key="3">
    <source>
        <dbReference type="ARBA" id="ARBA00022989"/>
    </source>
</evidence>
<evidence type="ECO:0000256" key="4">
    <source>
        <dbReference type="ARBA" id="ARBA00023136"/>
    </source>
</evidence>
<dbReference type="AlphaFoldDB" id="A0A9X3Z825"/>
<gene>
    <name evidence="7" type="ORF">NYP16_11545</name>
</gene>
<dbReference type="Proteomes" id="UP001141619">
    <property type="component" value="Unassembled WGS sequence"/>
</dbReference>
<evidence type="ECO:0000256" key="2">
    <source>
        <dbReference type="ARBA" id="ARBA00022692"/>
    </source>
</evidence>
<reference evidence="7" key="2">
    <citation type="journal article" date="2023" name="Syst. Appl. Microbiol.">
        <title>Govania unica gen. nov., sp. nov., a rare biosphere bacterium that represents a novel family in the class Alphaproteobacteria.</title>
        <authorList>
            <person name="Vandamme P."/>
            <person name="Peeters C."/>
            <person name="Hettiarachchi A."/>
            <person name="Cnockaert M."/>
            <person name="Carlier A."/>
        </authorList>
    </citation>
    <scope>NUCLEOTIDE SEQUENCE</scope>
    <source>
        <strain evidence="7">LMG 31809</strain>
    </source>
</reference>
<keyword evidence="8" id="KW-1185">Reference proteome</keyword>
<keyword evidence="1" id="KW-1003">Cell membrane</keyword>
<evidence type="ECO:0000313" key="8">
    <source>
        <dbReference type="Proteomes" id="UP001141619"/>
    </source>
</evidence>
<protein>
    <submittedName>
        <fullName evidence="7">Lipopolysaccharide assembly protein LapA domain-containing protein</fullName>
    </submittedName>
</protein>
<dbReference type="GO" id="GO:0005886">
    <property type="term" value="C:plasma membrane"/>
    <property type="evidence" value="ECO:0007669"/>
    <property type="project" value="InterPro"/>
</dbReference>
<comment type="caution">
    <text evidence="7">The sequence shown here is derived from an EMBL/GenBank/DDBJ whole genome shotgun (WGS) entry which is preliminary data.</text>
</comment>
<accession>A0A9X3Z825</accession>
<evidence type="ECO:0000313" key="7">
    <source>
        <dbReference type="EMBL" id="MDA5194584.1"/>
    </source>
</evidence>
<reference evidence="7" key="1">
    <citation type="submission" date="2022-08" db="EMBL/GenBank/DDBJ databases">
        <authorList>
            <person name="Vandamme P."/>
            <person name="Hettiarachchi A."/>
            <person name="Peeters C."/>
            <person name="Cnockaert M."/>
            <person name="Carlier A."/>
        </authorList>
    </citation>
    <scope>NUCLEOTIDE SEQUENCE</scope>
    <source>
        <strain evidence="7">LMG 31809</strain>
    </source>
</reference>
<name>A0A9X3Z825_9PROT</name>
<evidence type="ECO:0000256" key="5">
    <source>
        <dbReference type="SAM" id="Phobius"/>
    </source>
</evidence>
<feature type="domain" description="Lipopolysaccharide assembly protein A" evidence="6">
    <location>
        <begin position="22"/>
        <end position="78"/>
    </location>
</feature>
<organism evidence="7 8">
    <name type="scientific">Govanella unica</name>
    <dbReference type="NCBI Taxonomy" id="2975056"/>
    <lineage>
        <taxon>Bacteria</taxon>
        <taxon>Pseudomonadati</taxon>
        <taxon>Pseudomonadota</taxon>
        <taxon>Alphaproteobacteria</taxon>
        <taxon>Emcibacterales</taxon>
        <taxon>Govanellaceae</taxon>
        <taxon>Govanella</taxon>
    </lineage>
</organism>
<proteinExistence type="predicted"/>
<keyword evidence="2 5" id="KW-0812">Transmembrane</keyword>
<evidence type="ECO:0000256" key="1">
    <source>
        <dbReference type="ARBA" id="ARBA00022475"/>
    </source>
</evidence>